<organism evidence="2 3">
    <name type="scientific">Exidia glandulosa HHB12029</name>
    <dbReference type="NCBI Taxonomy" id="1314781"/>
    <lineage>
        <taxon>Eukaryota</taxon>
        <taxon>Fungi</taxon>
        <taxon>Dikarya</taxon>
        <taxon>Basidiomycota</taxon>
        <taxon>Agaricomycotina</taxon>
        <taxon>Agaricomycetes</taxon>
        <taxon>Auriculariales</taxon>
        <taxon>Exidiaceae</taxon>
        <taxon>Exidia</taxon>
    </lineage>
</organism>
<name>A0A165MQ16_EXIGL</name>
<dbReference type="InterPro" id="IPR001810">
    <property type="entry name" value="F-box_dom"/>
</dbReference>
<proteinExistence type="predicted"/>
<evidence type="ECO:0000313" key="3">
    <source>
        <dbReference type="Proteomes" id="UP000077266"/>
    </source>
</evidence>
<sequence length="512" mass="56627">MAHLLEHLRRPIAGRGVPPTQAVESSIVVTSIGAQIPPEILFIVFSLLDFDDRLRASHTCSSWCFAAQAYPQLWASIVTKGRRRGAFAYWLERARHVPLTIALSCRSYRCFFQESLQHLVQHMPRVKVLAIAVDKGIHKGNCGQYNAAALTQFLCSARALALESFTLVVRAGSIALPEELFALNAPHLRSLGLQGGISIPRVCPAVALVSTLSISLKFSDDQAPETIDHLRIFSSLAHLRTDDLSAQTLPSGGPGTPLHLQSLWFIGRCLGPWLSEHAHLNRVPSLWMSHYPGIFGDIMPPHGSQCARIAVYPSGSKSRIDVQALLHDGRYLSVTNDPLRHRLNSNQFTSVEQLTIPSDWIIFAGTSEVELPCLRTLTIALVSVGDSPPLNSSLFSGVGERRVLNCPLLNTLVIATQLSRYGRSATTSAVRCTISYGHVFPLITRTLQFTTEKLSVLKLRGVELDPSSAEDRLHTLVDDIQTDKNPLPWHWMDGAHRPNDVWDMPHLPWPTF</sequence>
<dbReference type="EMBL" id="KV425908">
    <property type="protein sequence ID" value="KZV99591.1"/>
    <property type="molecule type" value="Genomic_DNA"/>
</dbReference>
<keyword evidence="3" id="KW-1185">Reference proteome</keyword>
<reference evidence="2 3" key="1">
    <citation type="journal article" date="2016" name="Mol. Biol. Evol.">
        <title>Comparative Genomics of Early-Diverging Mushroom-Forming Fungi Provides Insights into the Origins of Lignocellulose Decay Capabilities.</title>
        <authorList>
            <person name="Nagy L.G."/>
            <person name="Riley R."/>
            <person name="Tritt A."/>
            <person name="Adam C."/>
            <person name="Daum C."/>
            <person name="Floudas D."/>
            <person name="Sun H."/>
            <person name="Yadav J.S."/>
            <person name="Pangilinan J."/>
            <person name="Larsson K.H."/>
            <person name="Matsuura K."/>
            <person name="Barry K."/>
            <person name="Labutti K."/>
            <person name="Kuo R."/>
            <person name="Ohm R.A."/>
            <person name="Bhattacharya S.S."/>
            <person name="Shirouzu T."/>
            <person name="Yoshinaga Y."/>
            <person name="Martin F.M."/>
            <person name="Grigoriev I.V."/>
            <person name="Hibbett D.S."/>
        </authorList>
    </citation>
    <scope>NUCLEOTIDE SEQUENCE [LARGE SCALE GENOMIC DNA]</scope>
    <source>
        <strain evidence="2 3">HHB12029</strain>
    </source>
</reference>
<evidence type="ECO:0000259" key="1">
    <source>
        <dbReference type="Pfam" id="PF12937"/>
    </source>
</evidence>
<gene>
    <name evidence="2" type="ORF">EXIGLDRAFT_724609</name>
</gene>
<dbReference type="Pfam" id="PF12937">
    <property type="entry name" value="F-box-like"/>
    <property type="match status" value="1"/>
</dbReference>
<dbReference type="Gene3D" id="1.20.1280.50">
    <property type="match status" value="1"/>
</dbReference>
<dbReference type="STRING" id="1314781.A0A165MQ16"/>
<dbReference type="SUPFAM" id="SSF81383">
    <property type="entry name" value="F-box domain"/>
    <property type="match status" value="1"/>
</dbReference>
<dbReference type="InterPro" id="IPR036047">
    <property type="entry name" value="F-box-like_dom_sf"/>
</dbReference>
<evidence type="ECO:0000313" key="2">
    <source>
        <dbReference type="EMBL" id="KZV99591.1"/>
    </source>
</evidence>
<feature type="domain" description="F-box" evidence="1">
    <location>
        <begin position="35"/>
        <end position="78"/>
    </location>
</feature>
<accession>A0A165MQ16</accession>
<dbReference type="Proteomes" id="UP000077266">
    <property type="component" value="Unassembled WGS sequence"/>
</dbReference>
<protein>
    <recommendedName>
        <fullName evidence="1">F-box domain-containing protein</fullName>
    </recommendedName>
</protein>
<dbReference type="AlphaFoldDB" id="A0A165MQ16"/>
<dbReference type="InParanoid" id="A0A165MQ16"/>
<dbReference type="OrthoDB" id="2911049at2759"/>